<evidence type="ECO:0000256" key="1">
    <source>
        <dbReference type="SAM" id="Coils"/>
    </source>
</evidence>
<proteinExistence type="predicted"/>
<dbReference type="AlphaFoldDB" id="G0U1C6"/>
<feature type="compositionally biased region" description="Basic and acidic residues" evidence="2">
    <location>
        <begin position="596"/>
        <end position="609"/>
    </location>
</feature>
<evidence type="ECO:0000313" key="3">
    <source>
        <dbReference type="EMBL" id="CCC49881.1"/>
    </source>
</evidence>
<feature type="region of interest" description="Disordered" evidence="2">
    <location>
        <begin position="86"/>
        <end position="151"/>
    </location>
</feature>
<feature type="region of interest" description="Disordered" evidence="2">
    <location>
        <begin position="585"/>
        <end position="609"/>
    </location>
</feature>
<name>G0U1C6_TRYVY</name>
<organism evidence="3">
    <name type="scientific">Trypanosoma vivax (strain Y486)</name>
    <dbReference type="NCBI Taxonomy" id="1055687"/>
    <lineage>
        <taxon>Eukaryota</taxon>
        <taxon>Discoba</taxon>
        <taxon>Euglenozoa</taxon>
        <taxon>Kinetoplastea</taxon>
        <taxon>Metakinetoplastina</taxon>
        <taxon>Trypanosomatida</taxon>
        <taxon>Trypanosomatidae</taxon>
        <taxon>Trypanosoma</taxon>
        <taxon>Duttonella</taxon>
    </lineage>
</organism>
<dbReference type="VEuPathDB" id="TriTrypDB:TvY486_0804890"/>
<keyword evidence="1" id="KW-0175">Coiled coil</keyword>
<gene>
    <name evidence="3" type="ORF">TVY486_0804890</name>
</gene>
<feature type="compositionally biased region" description="Polar residues" evidence="2">
    <location>
        <begin position="417"/>
        <end position="436"/>
    </location>
</feature>
<dbReference type="OMA" id="WSTIEND"/>
<sequence length="609" mass="69771">MPLTLEALNHLKVANDVHAVTPTKLKGTSSPVLEEAASAVVAVCENPVAETKAANSGNGTPLTANVEVKGDVVTGDNSEDYPLFSLPIDYGSRNDDQSASRGKTGGDGASLKRCTFSPRTTSASRQKRVQSPKPLPCSRHPGRRAGTGRAAQRQWWMCGSGFDTVGVGTTGLYETKRRESTPPSGAVAVVNGQTIVAPRSRVLRMREFEKWRDHHRNFLANFRLQDPHERVCMHRRRQKRKQNEAQQEQEAYAAAVGRMRQFGKVTYSDPPRPVNMERQQWLQEQRNALLAGREEVFNNNLQKGSVVRKKSAAQLKVVNSIKQNEKLEMIKAVQQERGRQEMRREALSQTLRRRVQEAKAIRESWREYGEGCRSEERSHRRQYVAMLRNRVRAVSPSSQSPPPFGGTTLSATLSTTQKSPQTRTHSGNSWRNSSHWTPRLLPNCNDETYRRQWLAELQEQRLQSVRASAENIRSGRSNAMRRECYIENCNRAELLRMEKQKLSERKRHLKLEVISARYAMKETEVGEKKMREEAQVQAQERKRREVAAFREAIQQEKQQQHEHEEEEMRRLREKATQMRNAYIRRIQANSPKRCTPMKERRAMEGAEDE</sequence>
<reference evidence="3" key="1">
    <citation type="journal article" date="2012" name="Proc. Natl. Acad. Sci. U.S.A.">
        <title>Antigenic diversity is generated by distinct evolutionary mechanisms in African trypanosome species.</title>
        <authorList>
            <person name="Jackson A.P."/>
            <person name="Berry A."/>
            <person name="Aslett M."/>
            <person name="Allison H.C."/>
            <person name="Burton P."/>
            <person name="Vavrova-Anderson J."/>
            <person name="Brown R."/>
            <person name="Browne H."/>
            <person name="Corton N."/>
            <person name="Hauser H."/>
            <person name="Gamble J."/>
            <person name="Gilderthorp R."/>
            <person name="Marcello L."/>
            <person name="McQuillan J."/>
            <person name="Otto T.D."/>
            <person name="Quail M.A."/>
            <person name="Sanders M.J."/>
            <person name="van Tonder A."/>
            <person name="Ginger M.L."/>
            <person name="Field M.C."/>
            <person name="Barry J.D."/>
            <person name="Hertz-Fowler C."/>
            <person name="Berriman M."/>
        </authorList>
    </citation>
    <scope>NUCLEOTIDE SEQUENCE</scope>
    <source>
        <strain evidence="3">Y486</strain>
    </source>
</reference>
<feature type="region of interest" description="Disordered" evidence="2">
    <location>
        <begin position="392"/>
        <end position="436"/>
    </location>
</feature>
<feature type="compositionally biased region" description="Low complexity" evidence="2">
    <location>
        <begin position="405"/>
        <end position="416"/>
    </location>
</feature>
<accession>G0U1C6</accession>
<feature type="coiled-coil region" evidence="1">
    <location>
        <begin position="539"/>
        <end position="581"/>
    </location>
</feature>
<evidence type="ECO:0000256" key="2">
    <source>
        <dbReference type="SAM" id="MobiDB-lite"/>
    </source>
</evidence>
<dbReference type="EMBL" id="HE573024">
    <property type="protein sequence ID" value="CCC49881.1"/>
    <property type="molecule type" value="Genomic_DNA"/>
</dbReference>
<protein>
    <submittedName>
        <fullName evidence="3">Uncharacterized protein</fullName>
    </submittedName>
</protein>